<sequence length="246" mass="27581">MRIRSEIRSSERWSSWVENVVPFVAMCILTCLDMSLLTLVKAAMNGGLGSIAYVVYHNSLGTLVLLPLFLFRMFRSVGRPPLSFYILCRFFILGLLGLCLFQVLVYLGVNYSSPTLASAITNLIPGNTFLFAVIFRMEKLDLRSSYSVAKLLGTITAISGAMVFTFYQGPQLFATAPSPDSPDDRLLLSQPSNWVSEVLLSSSLQLSVPYGLFYNQQQLENIRSKTRLYFFIVSLGRYSVLLYLLS</sequence>
<name>A0AAP0C9A3_9ASTR</name>
<feature type="transmembrane region" description="Helical" evidence="6">
    <location>
        <begin position="147"/>
        <end position="167"/>
    </location>
</feature>
<dbReference type="Pfam" id="PF00892">
    <property type="entry name" value="EamA"/>
    <property type="match status" value="1"/>
</dbReference>
<organism evidence="8 9">
    <name type="scientific">Deinandra increscens subsp. villosa</name>
    <dbReference type="NCBI Taxonomy" id="3103831"/>
    <lineage>
        <taxon>Eukaryota</taxon>
        <taxon>Viridiplantae</taxon>
        <taxon>Streptophyta</taxon>
        <taxon>Embryophyta</taxon>
        <taxon>Tracheophyta</taxon>
        <taxon>Spermatophyta</taxon>
        <taxon>Magnoliopsida</taxon>
        <taxon>eudicotyledons</taxon>
        <taxon>Gunneridae</taxon>
        <taxon>Pentapetalae</taxon>
        <taxon>asterids</taxon>
        <taxon>campanulids</taxon>
        <taxon>Asterales</taxon>
        <taxon>Asteraceae</taxon>
        <taxon>Asteroideae</taxon>
        <taxon>Heliantheae alliance</taxon>
        <taxon>Madieae</taxon>
        <taxon>Madiinae</taxon>
        <taxon>Deinandra</taxon>
    </lineage>
</organism>
<comment type="subcellular location">
    <subcellularLocation>
        <location evidence="1 6">Membrane</location>
        <topology evidence="1 6">Multi-pass membrane protein</topology>
    </subcellularLocation>
</comment>
<feature type="transmembrane region" description="Helical" evidence="6">
    <location>
        <begin position="82"/>
        <end position="109"/>
    </location>
</feature>
<dbReference type="SUPFAM" id="SSF103481">
    <property type="entry name" value="Multidrug resistance efflux transporter EmrE"/>
    <property type="match status" value="1"/>
</dbReference>
<keyword evidence="4 6" id="KW-1133">Transmembrane helix</keyword>
<feature type="transmembrane region" description="Helical" evidence="6">
    <location>
        <begin position="226"/>
        <end position="245"/>
    </location>
</feature>
<dbReference type="EMBL" id="JBCNJP010000027">
    <property type="protein sequence ID" value="KAK9052421.1"/>
    <property type="molecule type" value="Genomic_DNA"/>
</dbReference>
<evidence type="ECO:0000313" key="8">
    <source>
        <dbReference type="EMBL" id="KAK9052421.1"/>
    </source>
</evidence>
<keyword evidence="9" id="KW-1185">Reference proteome</keyword>
<dbReference type="AlphaFoldDB" id="A0AAP0C9A3"/>
<gene>
    <name evidence="8" type="ORF">SSX86_029050</name>
</gene>
<dbReference type="InterPro" id="IPR030184">
    <property type="entry name" value="WAT1-related"/>
</dbReference>
<evidence type="ECO:0000256" key="2">
    <source>
        <dbReference type="ARBA" id="ARBA00007635"/>
    </source>
</evidence>
<evidence type="ECO:0000256" key="3">
    <source>
        <dbReference type="ARBA" id="ARBA00022692"/>
    </source>
</evidence>
<feature type="transmembrane region" description="Helical" evidence="6">
    <location>
        <begin position="194"/>
        <end position="214"/>
    </location>
</feature>
<dbReference type="PANTHER" id="PTHR31218">
    <property type="entry name" value="WAT1-RELATED PROTEIN"/>
    <property type="match status" value="1"/>
</dbReference>
<dbReference type="GO" id="GO:0016020">
    <property type="term" value="C:membrane"/>
    <property type="evidence" value="ECO:0007669"/>
    <property type="project" value="UniProtKB-SubCell"/>
</dbReference>
<feature type="transmembrane region" description="Helical" evidence="6">
    <location>
        <begin position="115"/>
        <end position="135"/>
    </location>
</feature>
<evidence type="ECO:0000313" key="9">
    <source>
        <dbReference type="Proteomes" id="UP001408789"/>
    </source>
</evidence>
<reference evidence="8 9" key="1">
    <citation type="submission" date="2024-04" db="EMBL/GenBank/DDBJ databases">
        <title>The reference genome of an endangered Asteraceae, Deinandra increscens subsp. villosa, native to the Central Coast of California.</title>
        <authorList>
            <person name="Guilliams M."/>
            <person name="Hasenstab-Lehman K."/>
            <person name="Meyer R."/>
            <person name="Mcevoy S."/>
        </authorList>
    </citation>
    <scope>NUCLEOTIDE SEQUENCE [LARGE SCALE GENOMIC DNA]</scope>
    <source>
        <tissue evidence="8">Leaf</tissue>
    </source>
</reference>
<dbReference type="InterPro" id="IPR037185">
    <property type="entry name" value="EmrE-like"/>
</dbReference>
<evidence type="ECO:0000256" key="5">
    <source>
        <dbReference type="ARBA" id="ARBA00023136"/>
    </source>
</evidence>
<evidence type="ECO:0000259" key="7">
    <source>
        <dbReference type="Pfam" id="PF00892"/>
    </source>
</evidence>
<feature type="transmembrane region" description="Helical" evidence="6">
    <location>
        <begin position="50"/>
        <end position="70"/>
    </location>
</feature>
<comment type="similarity">
    <text evidence="2 6">Belongs to the drug/metabolite transporter (DMT) superfamily. Plant drug/metabolite exporter (P-DME) (TC 2.A.7.4) family.</text>
</comment>
<dbReference type="InterPro" id="IPR000620">
    <property type="entry name" value="EamA_dom"/>
</dbReference>
<evidence type="ECO:0000256" key="6">
    <source>
        <dbReference type="RuleBase" id="RU363077"/>
    </source>
</evidence>
<evidence type="ECO:0000256" key="1">
    <source>
        <dbReference type="ARBA" id="ARBA00004141"/>
    </source>
</evidence>
<comment type="caution">
    <text evidence="8">The sequence shown here is derived from an EMBL/GenBank/DDBJ whole genome shotgun (WGS) entry which is preliminary data.</text>
</comment>
<feature type="domain" description="EamA" evidence="7">
    <location>
        <begin position="26"/>
        <end position="163"/>
    </location>
</feature>
<feature type="transmembrane region" description="Helical" evidence="6">
    <location>
        <begin position="20"/>
        <end position="44"/>
    </location>
</feature>
<dbReference type="GO" id="GO:0022857">
    <property type="term" value="F:transmembrane transporter activity"/>
    <property type="evidence" value="ECO:0007669"/>
    <property type="project" value="InterPro"/>
</dbReference>
<protein>
    <recommendedName>
        <fullName evidence="6">WAT1-related protein</fullName>
    </recommendedName>
</protein>
<proteinExistence type="inferred from homology"/>
<accession>A0AAP0C9A3</accession>
<keyword evidence="3 6" id="KW-0812">Transmembrane</keyword>
<evidence type="ECO:0000256" key="4">
    <source>
        <dbReference type="ARBA" id="ARBA00022989"/>
    </source>
</evidence>
<dbReference type="Proteomes" id="UP001408789">
    <property type="component" value="Unassembled WGS sequence"/>
</dbReference>
<keyword evidence="5 6" id="KW-0472">Membrane</keyword>